<evidence type="ECO:0000313" key="3">
    <source>
        <dbReference type="Proteomes" id="UP000580250"/>
    </source>
</evidence>
<evidence type="ECO:0000256" key="1">
    <source>
        <dbReference type="SAM" id="Phobius"/>
    </source>
</evidence>
<evidence type="ECO:0000313" key="2">
    <source>
        <dbReference type="EMBL" id="CAD2154613.1"/>
    </source>
</evidence>
<accession>A0A6V7UDS6</accession>
<dbReference type="EMBL" id="CAJEWN010000056">
    <property type="protein sequence ID" value="CAD2154613.1"/>
    <property type="molecule type" value="Genomic_DNA"/>
</dbReference>
<proteinExistence type="predicted"/>
<keyword evidence="1" id="KW-1133">Transmembrane helix</keyword>
<dbReference type="AlphaFoldDB" id="A0A6V7UDS6"/>
<gene>
    <name evidence="2" type="ORF">MENT_LOCUS11559</name>
</gene>
<organism evidence="2 3">
    <name type="scientific">Meloidogyne enterolobii</name>
    <name type="common">Root-knot nematode worm</name>
    <name type="synonym">Meloidogyne mayaguensis</name>
    <dbReference type="NCBI Taxonomy" id="390850"/>
    <lineage>
        <taxon>Eukaryota</taxon>
        <taxon>Metazoa</taxon>
        <taxon>Ecdysozoa</taxon>
        <taxon>Nematoda</taxon>
        <taxon>Chromadorea</taxon>
        <taxon>Rhabditida</taxon>
        <taxon>Tylenchina</taxon>
        <taxon>Tylenchomorpha</taxon>
        <taxon>Tylenchoidea</taxon>
        <taxon>Meloidogynidae</taxon>
        <taxon>Meloidogyninae</taxon>
        <taxon>Meloidogyne</taxon>
    </lineage>
</organism>
<name>A0A6V7UDS6_MELEN</name>
<dbReference type="Proteomes" id="UP000580250">
    <property type="component" value="Unassembled WGS sequence"/>
</dbReference>
<protein>
    <submittedName>
        <fullName evidence="2">Uncharacterized protein</fullName>
    </submittedName>
</protein>
<keyword evidence="1" id="KW-0472">Membrane</keyword>
<comment type="caution">
    <text evidence="2">The sequence shown here is derived from an EMBL/GenBank/DDBJ whole genome shotgun (WGS) entry which is preliminary data.</text>
</comment>
<sequence>MGDFWKYFFIIFFKFYSFFIFFYFYIWRNIMTAIPTVRLENGL</sequence>
<reference evidence="2 3" key="1">
    <citation type="submission" date="2020-08" db="EMBL/GenBank/DDBJ databases">
        <authorList>
            <person name="Koutsovoulos G."/>
            <person name="Danchin GJ E."/>
        </authorList>
    </citation>
    <scope>NUCLEOTIDE SEQUENCE [LARGE SCALE GENOMIC DNA]</scope>
</reference>
<keyword evidence="1" id="KW-0812">Transmembrane</keyword>
<feature type="transmembrane region" description="Helical" evidence="1">
    <location>
        <begin position="6"/>
        <end position="26"/>
    </location>
</feature>